<dbReference type="SMART" id="SM00091">
    <property type="entry name" value="PAS"/>
    <property type="match status" value="1"/>
</dbReference>
<dbReference type="SMART" id="SM00387">
    <property type="entry name" value="HATPase_c"/>
    <property type="match status" value="1"/>
</dbReference>
<evidence type="ECO:0000313" key="10">
    <source>
        <dbReference type="Proteomes" id="UP001597641"/>
    </source>
</evidence>
<dbReference type="PROSITE" id="PS50112">
    <property type="entry name" value="PAS"/>
    <property type="match status" value="1"/>
</dbReference>
<evidence type="ECO:0000256" key="2">
    <source>
        <dbReference type="ARBA" id="ARBA00012438"/>
    </source>
</evidence>
<dbReference type="EC" id="2.7.13.3" evidence="2"/>
<organism evidence="9 10">
    <name type="scientific">Pontibacter toksunensis</name>
    <dbReference type="NCBI Taxonomy" id="1332631"/>
    <lineage>
        <taxon>Bacteria</taxon>
        <taxon>Pseudomonadati</taxon>
        <taxon>Bacteroidota</taxon>
        <taxon>Cytophagia</taxon>
        <taxon>Cytophagales</taxon>
        <taxon>Hymenobacteraceae</taxon>
        <taxon>Pontibacter</taxon>
    </lineage>
</organism>
<keyword evidence="5" id="KW-0418">Kinase</keyword>
<dbReference type="InterPro" id="IPR000014">
    <property type="entry name" value="PAS"/>
</dbReference>
<dbReference type="InterPro" id="IPR003661">
    <property type="entry name" value="HisK_dim/P_dom"/>
</dbReference>
<evidence type="ECO:0000256" key="4">
    <source>
        <dbReference type="ARBA" id="ARBA00022679"/>
    </source>
</evidence>
<dbReference type="Pfam" id="PF00989">
    <property type="entry name" value="PAS"/>
    <property type="match status" value="1"/>
</dbReference>
<protein>
    <recommendedName>
        <fullName evidence="2">histidine kinase</fullName>
        <ecNumber evidence="2">2.7.13.3</ecNumber>
    </recommendedName>
</protein>
<evidence type="ECO:0000256" key="6">
    <source>
        <dbReference type="SAM" id="Coils"/>
    </source>
</evidence>
<keyword evidence="3" id="KW-0597">Phosphoprotein</keyword>
<dbReference type="Pfam" id="PF00512">
    <property type="entry name" value="HisKA"/>
    <property type="match status" value="1"/>
</dbReference>
<proteinExistence type="predicted"/>
<evidence type="ECO:0000313" key="9">
    <source>
        <dbReference type="EMBL" id="MFD3003068.1"/>
    </source>
</evidence>
<comment type="caution">
    <text evidence="9">The sequence shown here is derived from an EMBL/GenBank/DDBJ whole genome shotgun (WGS) entry which is preliminary data.</text>
</comment>
<dbReference type="InterPro" id="IPR052162">
    <property type="entry name" value="Sensor_kinase/Photoreceptor"/>
</dbReference>
<gene>
    <name evidence="9" type="ORF">ACFS7Z_22070</name>
</gene>
<dbReference type="SUPFAM" id="SSF47384">
    <property type="entry name" value="Homodimeric domain of signal transducing histidine kinase"/>
    <property type="match status" value="1"/>
</dbReference>
<feature type="domain" description="PAS" evidence="8">
    <location>
        <begin position="59"/>
        <end position="113"/>
    </location>
</feature>
<dbReference type="CDD" id="cd00082">
    <property type="entry name" value="HisKA"/>
    <property type="match status" value="1"/>
</dbReference>
<sequence length="425" mass="47915">MLNHASKHKTAEELQQEVDELRYQLQVAEDTIEAIRTGSVDALAVQENGVTKIFTLEGAEETYRVLVENMGEGAVTLNQHGLILYCNSQFAKFVNLSLSEVIGSPFQRFLPTDYQESFQTIFALGWKQHVKSEFVLKPIQQDLLHVYISLTTIATKGDEVLGIIITNLSEQKELERLTLTKRELSKKNEELIRINDDLDTFVYTASHDLKNPVLNIEGLVTILEEVLEGDASSEEVKQIISHISSSVTRFKTTILDLTEISKVQKNFSSTPEAIDCQQIIKEVKEGLGEIISTSNAEVIVSISDCHGLQFSKKNFKSIVYNLLSNAIKYRSPDRKPIIYVNLENKDNYIVLSVRDNGLGINLKNESKLFAMFKRYHDHVEGSGIGLYIVKRIMDNADGKISVDSEIGKGSTFTLYFKVFEEAKSY</sequence>
<dbReference type="NCBIfam" id="TIGR00229">
    <property type="entry name" value="sensory_box"/>
    <property type="match status" value="1"/>
</dbReference>
<dbReference type="RefSeq" id="WP_377489712.1">
    <property type="nucleotide sequence ID" value="NZ_JBHUOX010000023.1"/>
</dbReference>
<dbReference type="InterPro" id="IPR036890">
    <property type="entry name" value="HATPase_C_sf"/>
</dbReference>
<evidence type="ECO:0000256" key="3">
    <source>
        <dbReference type="ARBA" id="ARBA00022553"/>
    </source>
</evidence>
<feature type="coiled-coil region" evidence="6">
    <location>
        <begin position="167"/>
        <end position="194"/>
    </location>
</feature>
<dbReference type="PRINTS" id="PR00344">
    <property type="entry name" value="BCTRLSENSOR"/>
</dbReference>
<dbReference type="Proteomes" id="UP001597641">
    <property type="component" value="Unassembled WGS sequence"/>
</dbReference>
<name>A0ABW6BZE3_9BACT</name>
<dbReference type="EMBL" id="JBHUOX010000023">
    <property type="protein sequence ID" value="MFD3003068.1"/>
    <property type="molecule type" value="Genomic_DNA"/>
</dbReference>
<keyword evidence="10" id="KW-1185">Reference proteome</keyword>
<dbReference type="InterPro" id="IPR005467">
    <property type="entry name" value="His_kinase_dom"/>
</dbReference>
<dbReference type="InterPro" id="IPR013767">
    <property type="entry name" value="PAS_fold"/>
</dbReference>
<dbReference type="InterPro" id="IPR004358">
    <property type="entry name" value="Sig_transdc_His_kin-like_C"/>
</dbReference>
<dbReference type="PANTHER" id="PTHR43304">
    <property type="entry name" value="PHYTOCHROME-LIKE PROTEIN CPH1"/>
    <property type="match status" value="1"/>
</dbReference>
<keyword evidence="4" id="KW-0808">Transferase</keyword>
<dbReference type="PANTHER" id="PTHR43304:SF1">
    <property type="entry name" value="PAC DOMAIN-CONTAINING PROTEIN"/>
    <property type="match status" value="1"/>
</dbReference>
<dbReference type="SUPFAM" id="SSF55785">
    <property type="entry name" value="PYP-like sensor domain (PAS domain)"/>
    <property type="match status" value="1"/>
</dbReference>
<keyword evidence="6" id="KW-0175">Coiled coil</keyword>
<dbReference type="PROSITE" id="PS50109">
    <property type="entry name" value="HIS_KIN"/>
    <property type="match status" value="1"/>
</dbReference>
<dbReference type="Gene3D" id="1.10.287.130">
    <property type="match status" value="1"/>
</dbReference>
<dbReference type="SUPFAM" id="SSF55874">
    <property type="entry name" value="ATPase domain of HSP90 chaperone/DNA topoisomerase II/histidine kinase"/>
    <property type="match status" value="1"/>
</dbReference>
<dbReference type="GO" id="GO:0005524">
    <property type="term" value="F:ATP binding"/>
    <property type="evidence" value="ECO:0007669"/>
    <property type="project" value="UniProtKB-KW"/>
</dbReference>
<dbReference type="SMART" id="SM00388">
    <property type="entry name" value="HisKA"/>
    <property type="match status" value="1"/>
</dbReference>
<reference evidence="10" key="1">
    <citation type="journal article" date="2019" name="Int. J. Syst. Evol. Microbiol.">
        <title>The Global Catalogue of Microorganisms (GCM) 10K type strain sequencing project: providing services to taxonomists for standard genome sequencing and annotation.</title>
        <authorList>
            <consortium name="The Broad Institute Genomics Platform"/>
            <consortium name="The Broad Institute Genome Sequencing Center for Infectious Disease"/>
            <person name="Wu L."/>
            <person name="Ma J."/>
        </authorList>
    </citation>
    <scope>NUCLEOTIDE SEQUENCE [LARGE SCALE GENOMIC DNA]</scope>
    <source>
        <strain evidence="10">KCTC 23984</strain>
    </source>
</reference>
<dbReference type="Gene3D" id="3.30.565.10">
    <property type="entry name" value="Histidine kinase-like ATPase, C-terminal domain"/>
    <property type="match status" value="1"/>
</dbReference>
<evidence type="ECO:0000256" key="5">
    <source>
        <dbReference type="ARBA" id="ARBA00022777"/>
    </source>
</evidence>
<evidence type="ECO:0000259" key="8">
    <source>
        <dbReference type="PROSITE" id="PS50112"/>
    </source>
</evidence>
<feature type="domain" description="Histidine kinase" evidence="7">
    <location>
        <begin position="204"/>
        <end position="420"/>
    </location>
</feature>
<comment type="catalytic activity">
    <reaction evidence="1">
        <text>ATP + protein L-histidine = ADP + protein N-phospho-L-histidine.</text>
        <dbReference type="EC" id="2.7.13.3"/>
    </reaction>
</comment>
<feature type="coiled-coil region" evidence="6">
    <location>
        <begin position="4"/>
        <end position="31"/>
    </location>
</feature>
<keyword evidence="9" id="KW-0067">ATP-binding</keyword>
<dbReference type="Pfam" id="PF02518">
    <property type="entry name" value="HATPase_c"/>
    <property type="match status" value="1"/>
</dbReference>
<keyword evidence="9" id="KW-0547">Nucleotide-binding</keyword>
<evidence type="ECO:0000259" key="7">
    <source>
        <dbReference type="PROSITE" id="PS50109"/>
    </source>
</evidence>
<dbReference type="InterPro" id="IPR003594">
    <property type="entry name" value="HATPase_dom"/>
</dbReference>
<accession>A0ABW6BZE3</accession>
<dbReference type="InterPro" id="IPR036097">
    <property type="entry name" value="HisK_dim/P_sf"/>
</dbReference>
<dbReference type="InterPro" id="IPR035965">
    <property type="entry name" value="PAS-like_dom_sf"/>
</dbReference>
<evidence type="ECO:0000256" key="1">
    <source>
        <dbReference type="ARBA" id="ARBA00000085"/>
    </source>
</evidence>
<dbReference type="CDD" id="cd00130">
    <property type="entry name" value="PAS"/>
    <property type="match status" value="1"/>
</dbReference>
<dbReference type="Gene3D" id="3.30.450.20">
    <property type="entry name" value="PAS domain"/>
    <property type="match status" value="1"/>
</dbReference>